<dbReference type="InterPro" id="IPR016032">
    <property type="entry name" value="Sig_transdc_resp-reg_C-effctor"/>
</dbReference>
<dbReference type="SMART" id="SM00421">
    <property type="entry name" value="HTH_LUXR"/>
    <property type="match status" value="1"/>
</dbReference>
<dbReference type="PROSITE" id="PS50043">
    <property type="entry name" value="HTH_LUXR_2"/>
    <property type="match status" value="1"/>
</dbReference>
<dbReference type="InterPro" id="IPR041664">
    <property type="entry name" value="AAA_16"/>
</dbReference>
<dbReference type="PRINTS" id="PR00038">
    <property type="entry name" value="HTHLUXR"/>
</dbReference>
<dbReference type="EMBL" id="BSTK01000010">
    <property type="protein sequence ID" value="GLY88424.1"/>
    <property type="molecule type" value="Genomic_DNA"/>
</dbReference>
<accession>A0A9W6S7D4</accession>
<protein>
    <submittedName>
        <fullName evidence="4">Helix-turn-helix transcriptional regulator</fullName>
    </submittedName>
</protein>
<organism evidence="4 5">
    <name type="scientific">Actinoallomurus iriomotensis</name>
    <dbReference type="NCBI Taxonomy" id="478107"/>
    <lineage>
        <taxon>Bacteria</taxon>
        <taxon>Bacillati</taxon>
        <taxon>Actinomycetota</taxon>
        <taxon>Actinomycetes</taxon>
        <taxon>Streptosporangiales</taxon>
        <taxon>Thermomonosporaceae</taxon>
        <taxon>Actinoallomurus</taxon>
    </lineage>
</organism>
<dbReference type="GO" id="GO:0006355">
    <property type="term" value="P:regulation of DNA-templated transcription"/>
    <property type="evidence" value="ECO:0007669"/>
    <property type="project" value="InterPro"/>
</dbReference>
<keyword evidence="5" id="KW-1185">Reference proteome</keyword>
<sequence length="935" mass="100955">MAMANRLVSPVLVGRERERTALLTAYGDAGREATVVLVAGEAGMGKTRLVREFTSGLGASARTVAGGCTDLGADGPPFGPFVTALRRLVRAVGADLLPGGGRRGLARLLPELGEDDGDPDRDLGRARLFEEILLLLEGGATDRPLVVTLEDLHWADRSTGELLAFLAQNLSAPGLLLVGTYRPDEITATHPLRPLVTRDENVRQITLTGLDRDAVAQQVAALLGHPPGEPQVDRIFRRSEGNPLFVEALVDAGDAPAESLRELLRTDVERLPEPSRRIVHAAAVAASPVDHGLLAVLTGMADLEFEDALRPLVRRRFLDVVEGGYAFRRDLIREAVYEGLLPGERVRLHRRCAEAISADPRLVPADRGPVEIAAHWYAAGEDAHAAEAAWQAAESAGRTYAYAERHRMLDRVLRLWDRLPDRIGVDRLTVMEMTAEACLNAGELTAGIAVATAALDESPDPERAAVLLEMRAAMRDRNGQDPLPDLLAAAGSPTVRGRVLAELAVAQRNQRLPAPARASAEEALEIGRRTHDDVVQAKALVTLAALAAANADLPTANDLFAQAAEAASDAHDTRLLVAITESDALETLGEHARAAEVARQGMTLADRLGLTRTRGTLLAPNLSESLLSLGRWPEASQVNRDALSLTPPPLYRAYLQIIQATVDLRRGSTDQAAAAAEQSRTVMRGNNRGEESCLEPDLLDCRLAQVKQDVGAMAAIIGHVLDDHDLLVSPRYGWPLLLTAARSLNGHRQASGLVQQLVTWSKKLTVTGRLQQAHRVTFDAEMSSDVDAWLPAITAWRDLEQPYALAETLLRAGRAALSVRDRDRAIALLTEALSIATELGAGPLRTEIESLAQRSRIPVDTTTSPARSETGLTKRELEVLELLTAGLSNRQIGEHLFISAKTAGVHVSNILTKLMVTTRLEAVAWAHRTHLFDQK</sequence>
<dbReference type="Pfam" id="PF00196">
    <property type="entry name" value="GerE"/>
    <property type="match status" value="1"/>
</dbReference>
<gene>
    <name evidence="4" type="ORF">Airi02_063530</name>
</gene>
<dbReference type="SUPFAM" id="SSF48452">
    <property type="entry name" value="TPR-like"/>
    <property type="match status" value="1"/>
</dbReference>
<evidence type="ECO:0000256" key="1">
    <source>
        <dbReference type="ARBA" id="ARBA00022741"/>
    </source>
</evidence>
<dbReference type="Gene3D" id="1.10.10.10">
    <property type="entry name" value="Winged helix-like DNA-binding domain superfamily/Winged helix DNA-binding domain"/>
    <property type="match status" value="1"/>
</dbReference>
<dbReference type="SUPFAM" id="SSF52540">
    <property type="entry name" value="P-loop containing nucleoside triphosphate hydrolases"/>
    <property type="match status" value="1"/>
</dbReference>
<evidence type="ECO:0000259" key="3">
    <source>
        <dbReference type="PROSITE" id="PS50043"/>
    </source>
</evidence>
<proteinExistence type="predicted"/>
<keyword evidence="1" id="KW-0547">Nucleotide-binding</keyword>
<keyword evidence="2" id="KW-0067">ATP-binding</keyword>
<name>A0A9W6S7D4_9ACTN</name>
<evidence type="ECO:0000256" key="2">
    <source>
        <dbReference type="ARBA" id="ARBA00022840"/>
    </source>
</evidence>
<dbReference type="GO" id="GO:0003677">
    <property type="term" value="F:DNA binding"/>
    <property type="evidence" value="ECO:0007669"/>
    <property type="project" value="InterPro"/>
</dbReference>
<comment type="caution">
    <text evidence="4">The sequence shown here is derived from an EMBL/GenBank/DDBJ whole genome shotgun (WGS) entry which is preliminary data.</text>
</comment>
<evidence type="ECO:0000313" key="4">
    <source>
        <dbReference type="EMBL" id="GLY88424.1"/>
    </source>
</evidence>
<dbReference type="Proteomes" id="UP001165074">
    <property type="component" value="Unassembled WGS sequence"/>
</dbReference>
<dbReference type="GO" id="GO:0005737">
    <property type="term" value="C:cytoplasm"/>
    <property type="evidence" value="ECO:0007669"/>
    <property type="project" value="TreeGrafter"/>
</dbReference>
<dbReference type="PANTHER" id="PTHR16305">
    <property type="entry name" value="TESTICULAR SOLUBLE ADENYLYL CYCLASE"/>
    <property type="match status" value="1"/>
</dbReference>
<dbReference type="AlphaFoldDB" id="A0A9W6S7D4"/>
<feature type="domain" description="HTH luxR-type" evidence="3">
    <location>
        <begin position="865"/>
        <end position="930"/>
    </location>
</feature>
<dbReference type="InterPro" id="IPR011990">
    <property type="entry name" value="TPR-like_helical_dom_sf"/>
</dbReference>
<dbReference type="InterPro" id="IPR036388">
    <property type="entry name" value="WH-like_DNA-bd_sf"/>
</dbReference>
<dbReference type="Pfam" id="PF13191">
    <property type="entry name" value="AAA_16"/>
    <property type="match status" value="1"/>
</dbReference>
<dbReference type="InterPro" id="IPR027417">
    <property type="entry name" value="P-loop_NTPase"/>
</dbReference>
<dbReference type="GO" id="GO:0004016">
    <property type="term" value="F:adenylate cyclase activity"/>
    <property type="evidence" value="ECO:0007669"/>
    <property type="project" value="TreeGrafter"/>
</dbReference>
<dbReference type="SUPFAM" id="SSF46894">
    <property type="entry name" value="C-terminal effector domain of the bipartite response regulators"/>
    <property type="match status" value="1"/>
</dbReference>
<dbReference type="CDD" id="cd06170">
    <property type="entry name" value="LuxR_C_like"/>
    <property type="match status" value="1"/>
</dbReference>
<dbReference type="Gene3D" id="1.25.40.10">
    <property type="entry name" value="Tetratricopeptide repeat domain"/>
    <property type="match status" value="1"/>
</dbReference>
<reference evidence="4" key="1">
    <citation type="submission" date="2023-03" db="EMBL/GenBank/DDBJ databases">
        <title>Actinoallomurus iriomotensis NBRC 103684.</title>
        <authorList>
            <person name="Ichikawa N."/>
            <person name="Sato H."/>
            <person name="Tonouchi N."/>
        </authorList>
    </citation>
    <scope>NUCLEOTIDE SEQUENCE</scope>
    <source>
        <strain evidence="4">NBRC 103684</strain>
    </source>
</reference>
<dbReference type="PANTHER" id="PTHR16305:SF35">
    <property type="entry name" value="TRANSCRIPTIONAL ACTIVATOR DOMAIN"/>
    <property type="match status" value="1"/>
</dbReference>
<dbReference type="GO" id="GO:0005524">
    <property type="term" value="F:ATP binding"/>
    <property type="evidence" value="ECO:0007669"/>
    <property type="project" value="UniProtKB-KW"/>
</dbReference>
<dbReference type="InterPro" id="IPR000792">
    <property type="entry name" value="Tscrpt_reg_LuxR_C"/>
</dbReference>
<evidence type="ECO:0000313" key="5">
    <source>
        <dbReference type="Proteomes" id="UP001165074"/>
    </source>
</evidence>